<dbReference type="NCBIfam" id="TIGR00945">
    <property type="entry name" value="tatC"/>
    <property type="match status" value="1"/>
</dbReference>
<dbReference type="Proteomes" id="UP001597180">
    <property type="component" value="Unassembled WGS sequence"/>
</dbReference>
<evidence type="ECO:0000256" key="1">
    <source>
        <dbReference type="ARBA" id="ARBA00004141"/>
    </source>
</evidence>
<dbReference type="PRINTS" id="PR01840">
    <property type="entry name" value="TATCFAMILY"/>
</dbReference>
<feature type="transmembrane region" description="Helical" evidence="5">
    <location>
        <begin position="193"/>
        <end position="210"/>
    </location>
</feature>
<keyword evidence="2 5" id="KW-0812">Transmembrane</keyword>
<reference evidence="7" key="1">
    <citation type="journal article" date="2019" name="Int. J. Syst. Evol. Microbiol.">
        <title>The Global Catalogue of Microorganisms (GCM) 10K type strain sequencing project: providing services to taxonomists for standard genome sequencing and annotation.</title>
        <authorList>
            <consortium name="The Broad Institute Genomics Platform"/>
            <consortium name="The Broad Institute Genome Sequencing Center for Infectious Disease"/>
            <person name="Wu L."/>
            <person name="Ma J."/>
        </authorList>
    </citation>
    <scope>NUCLEOTIDE SEQUENCE [LARGE SCALE GENOMIC DNA]</scope>
    <source>
        <strain evidence="7">CCUG 53270</strain>
    </source>
</reference>
<comment type="caution">
    <text evidence="6">The sequence shown here is derived from an EMBL/GenBank/DDBJ whole genome shotgun (WGS) entry which is preliminary data.</text>
</comment>
<comment type="function">
    <text evidence="5">Part of the twin-arginine translocation (Tat) system that transports large folded proteins containing a characteristic twin-arginine motif in their signal peptide across membranes.</text>
</comment>
<keyword evidence="3 5" id="KW-1133">Transmembrane helix</keyword>
<keyword evidence="5" id="KW-0811">Translocation</keyword>
<dbReference type="RefSeq" id="WP_079911471.1">
    <property type="nucleotide sequence ID" value="NZ_BAABJG010000013.1"/>
</dbReference>
<dbReference type="InterPro" id="IPR002033">
    <property type="entry name" value="TatC"/>
</dbReference>
<evidence type="ECO:0000313" key="6">
    <source>
        <dbReference type="EMBL" id="MFD1225486.1"/>
    </source>
</evidence>
<keyword evidence="4 5" id="KW-0472">Membrane</keyword>
<evidence type="ECO:0000256" key="3">
    <source>
        <dbReference type="ARBA" id="ARBA00022989"/>
    </source>
</evidence>
<evidence type="ECO:0000256" key="2">
    <source>
        <dbReference type="ARBA" id="ARBA00022692"/>
    </source>
</evidence>
<feature type="transmembrane region" description="Helical" evidence="5">
    <location>
        <begin position="107"/>
        <end position="131"/>
    </location>
</feature>
<organism evidence="6 7">
    <name type="scientific">Paenibacillus vulneris</name>
    <dbReference type="NCBI Taxonomy" id="1133364"/>
    <lineage>
        <taxon>Bacteria</taxon>
        <taxon>Bacillati</taxon>
        <taxon>Bacillota</taxon>
        <taxon>Bacilli</taxon>
        <taxon>Bacillales</taxon>
        <taxon>Paenibacillaceae</taxon>
        <taxon>Paenibacillus</taxon>
    </lineage>
</organism>
<dbReference type="InterPro" id="IPR019820">
    <property type="entry name" value="Sec-indep_translocase_CS"/>
</dbReference>
<comment type="subunit">
    <text evidence="5">Forms a complex with TatA.</text>
</comment>
<dbReference type="EMBL" id="JBHTLU010000059">
    <property type="protein sequence ID" value="MFD1225486.1"/>
    <property type="molecule type" value="Genomic_DNA"/>
</dbReference>
<evidence type="ECO:0000256" key="4">
    <source>
        <dbReference type="ARBA" id="ARBA00023136"/>
    </source>
</evidence>
<keyword evidence="5" id="KW-0653">Protein transport</keyword>
<dbReference type="Pfam" id="PF00902">
    <property type="entry name" value="TatC"/>
    <property type="match status" value="1"/>
</dbReference>
<feature type="transmembrane region" description="Helical" evidence="5">
    <location>
        <begin position="216"/>
        <end position="235"/>
    </location>
</feature>
<sequence>MHDDRLMTLTEHLAELRKRILLVLLVTVITMAAGLFIAPRILVYLKSVPPASAIAWNVFSPWDGLRIYMSIALAFSLAVTLPFALYQLWKFVTVGLKTNEQDAALKYIPFTIVCFAAGFSFAYFIVFPMSFRFTTGIAQSLQFTETYGISQYFGFMFNIVIPLAVAFELPVVVMFLTKIGILNPKRLHSMRRYAYLTLVIVASLISPPELLSHLMVAVPLIGLYEFSVWLSGMVYRKQLQLREAGGLESAA</sequence>
<proteinExistence type="inferred from homology"/>
<feature type="transmembrane region" description="Helical" evidence="5">
    <location>
        <begin position="20"/>
        <end position="45"/>
    </location>
</feature>
<accession>A0ABW3UYS0</accession>
<dbReference type="PROSITE" id="PS01218">
    <property type="entry name" value="TATC"/>
    <property type="match status" value="1"/>
</dbReference>
<dbReference type="HAMAP" id="MF_00902">
    <property type="entry name" value="TatC"/>
    <property type="match status" value="1"/>
</dbReference>
<keyword evidence="5" id="KW-1003">Cell membrane</keyword>
<gene>
    <name evidence="5 6" type="primary">tatC</name>
    <name evidence="6" type="ORF">ACFQ4B_35960</name>
</gene>
<evidence type="ECO:0000256" key="5">
    <source>
        <dbReference type="HAMAP-Rule" id="MF_00902"/>
    </source>
</evidence>
<evidence type="ECO:0000313" key="7">
    <source>
        <dbReference type="Proteomes" id="UP001597180"/>
    </source>
</evidence>
<name>A0ABW3UYS0_9BACL</name>
<comment type="similarity">
    <text evidence="5">Belongs to the TatC family.</text>
</comment>
<dbReference type="PANTHER" id="PTHR30371:SF4">
    <property type="entry name" value="SEC-INDEPENDENT PROTEIN TRANSLOCASE PROTEIN TATCD"/>
    <property type="match status" value="1"/>
</dbReference>
<feature type="transmembrane region" description="Helical" evidence="5">
    <location>
        <begin position="65"/>
        <end position="86"/>
    </location>
</feature>
<protein>
    <recommendedName>
        <fullName evidence="5">Sec-independent protein translocase protein TatC</fullName>
    </recommendedName>
</protein>
<keyword evidence="7" id="KW-1185">Reference proteome</keyword>
<comment type="subcellular location">
    <subcellularLocation>
        <location evidence="5">Cell membrane</location>
        <topology evidence="5">Multi-pass membrane protein</topology>
    </subcellularLocation>
    <subcellularLocation>
        <location evidence="1">Membrane</location>
        <topology evidence="1">Multi-pass membrane protein</topology>
    </subcellularLocation>
</comment>
<keyword evidence="5" id="KW-0813">Transport</keyword>
<dbReference type="PANTHER" id="PTHR30371">
    <property type="entry name" value="SEC-INDEPENDENT PROTEIN TRANSLOCASE PROTEIN TATC"/>
    <property type="match status" value="1"/>
</dbReference>
<feature type="transmembrane region" description="Helical" evidence="5">
    <location>
        <begin position="151"/>
        <end position="181"/>
    </location>
</feature>